<organism evidence="9">
    <name type="scientific">Oppiella nova</name>
    <dbReference type="NCBI Taxonomy" id="334625"/>
    <lineage>
        <taxon>Eukaryota</taxon>
        <taxon>Metazoa</taxon>
        <taxon>Ecdysozoa</taxon>
        <taxon>Arthropoda</taxon>
        <taxon>Chelicerata</taxon>
        <taxon>Arachnida</taxon>
        <taxon>Acari</taxon>
        <taxon>Acariformes</taxon>
        <taxon>Sarcoptiformes</taxon>
        <taxon>Oribatida</taxon>
        <taxon>Brachypylina</taxon>
        <taxon>Oppioidea</taxon>
        <taxon>Oppiidae</taxon>
        <taxon>Oppiella</taxon>
    </lineage>
</organism>
<dbReference type="EMBL" id="CAJPVJ010000477">
    <property type="protein sequence ID" value="CAG2162603.1"/>
    <property type="molecule type" value="Genomic_DNA"/>
</dbReference>
<dbReference type="GO" id="GO:0015031">
    <property type="term" value="P:protein transport"/>
    <property type="evidence" value="ECO:0007669"/>
    <property type="project" value="TreeGrafter"/>
</dbReference>
<dbReference type="InterPro" id="IPR036179">
    <property type="entry name" value="Ig-like_dom_sf"/>
</dbReference>
<evidence type="ECO:0000259" key="8">
    <source>
        <dbReference type="PROSITE" id="PS50835"/>
    </source>
</evidence>
<dbReference type="GO" id="GO:0005737">
    <property type="term" value="C:cytoplasm"/>
    <property type="evidence" value="ECO:0007669"/>
    <property type="project" value="TreeGrafter"/>
</dbReference>
<evidence type="ECO:0000313" key="9">
    <source>
        <dbReference type="EMBL" id="CAD7639779.1"/>
    </source>
</evidence>
<evidence type="ECO:0000256" key="4">
    <source>
        <dbReference type="ARBA" id="ARBA00022737"/>
    </source>
</evidence>
<dbReference type="Gene3D" id="2.60.40.640">
    <property type="match status" value="2"/>
</dbReference>
<keyword evidence="10" id="KW-1185">Reference proteome</keyword>
<dbReference type="InterPro" id="IPR014756">
    <property type="entry name" value="Ig_E-set"/>
</dbReference>
<keyword evidence="7" id="KW-1133">Transmembrane helix</keyword>
<keyword evidence="7" id="KW-0812">Transmembrane</keyword>
<evidence type="ECO:0000256" key="2">
    <source>
        <dbReference type="ARBA" id="ARBA00022614"/>
    </source>
</evidence>
<evidence type="ECO:0000256" key="7">
    <source>
        <dbReference type="SAM" id="Phobius"/>
    </source>
</evidence>
<dbReference type="PROSITE" id="PS51450">
    <property type="entry name" value="LRR"/>
    <property type="match status" value="3"/>
</dbReference>
<dbReference type="InterPro" id="IPR050357">
    <property type="entry name" value="Arrestin_domain-protein"/>
</dbReference>
<dbReference type="InterPro" id="IPR003591">
    <property type="entry name" value="Leu-rich_rpt_typical-subtyp"/>
</dbReference>
<gene>
    <name evidence="9" type="ORF">ONB1V03_LOCUS2195</name>
</gene>
<accession>A0A7R9LFA8</accession>
<proteinExistence type="inferred from homology"/>
<dbReference type="SMART" id="SM00409">
    <property type="entry name" value="IG"/>
    <property type="match status" value="1"/>
</dbReference>
<keyword evidence="5" id="KW-1015">Disulfide bond</keyword>
<keyword evidence="3" id="KW-0732">Signal</keyword>
<keyword evidence="4" id="KW-0677">Repeat</keyword>
<evidence type="ECO:0000313" key="10">
    <source>
        <dbReference type="Proteomes" id="UP000728032"/>
    </source>
</evidence>
<keyword evidence="7" id="KW-0472">Membrane</keyword>
<dbReference type="Proteomes" id="UP000728032">
    <property type="component" value="Unassembled WGS sequence"/>
</dbReference>
<dbReference type="OrthoDB" id="2333384at2759"/>
<dbReference type="InterPro" id="IPR003599">
    <property type="entry name" value="Ig_sub"/>
</dbReference>
<dbReference type="Pfam" id="PF02752">
    <property type="entry name" value="Arrestin_C"/>
    <property type="match status" value="1"/>
</dbReference>
<dbReference type="InterPro" id="IPR007110">
    <property type="entry name" value="Ig-like_dom"/>
</dbReference>
<keyword evidence="2" id="KW-0433">Leucine-rich repeat</keyword>
<dbReference type="SUPFAM" id="SSF81296">
    <property type="entry name" value="E set domains"/>
    <property type="match status" value="2"/>
</dbReference>
<dbReference type="SUPFAM" id="SSF48726">
    <property type="entry name" value="Immunoglobulin"/>
    <property type="match status" value="1"/>
</dbReference>
<dbReference type="Pfam" id="PF07679">
    <property type="entry name" value="I-set"/>
    <property type="match status" value="1"/>
</dbReference>
<dbReference type="Gene3D" id="2.60.40.10">
    <property type="entry name" value="Immunoglobulins"/>
    <property type="match status" value="1"/>
</dbReference>
<evidence type="ECO:0000256" key="3">
    <source>
        <dbReference type="ARBA" id="ARBA00022729"/>
    </source>
</evidence>
<dbReference type="PANTHER" id="PTHR11188">
    <property type="entry name" value="ARRESTIN DOMAIN CONTAINING PROTEIN"/>
    <property type="match status" value="1"/>
</dbReference>
<dbReference type="InterPro" id="IPR014752">
    <property type="entry name" value="Arrestin-like_C"/>
</dbReference>
<dbReference type="EMBL" id="OC915302">
    <property type="protein sequence ID" value="CAD7639779.1"/>
    <property type="molecule type" value="Genomic_DNA"/>
</dbReference>
<comment type="similarity">
    <text evidence="1">Belongs to the arrestin family.</text>
</comment>
<evidence type="ECO:0000256" key="6">
    <source>
        <dbReference type="SAM" id="MobiDB-lite"/>
    </source>
</evidence>
<dbReference type="InterPro" id="IPR013783">
    <property type="entry name" value="Ig-like_fold"/>
</dbReference>
<sequence>MHLSQNWCQRSVTFSHLLAVLTPVLLVLTVHLVQLVVSHDCLGGKCHCMWQRGKLSADCSLQKLTRLPQDSTDSQEVQVINLTRNDFIELKANIFLNSKLINLQKIYLSKVGLERVDEKAFNNLKNVIELELSFNSLKHIPSQSLASMPKLRTLDLSSNSIMSVPKHSFHNLSNLKTLSLERNRITFIDDNAFDGLSRLESLKLSQNELTSLDSKVLMPMSLIHSLTLSENTWRCDCNLRSVRKYLLANTRVNVIDEPKCADNQRVWTQLGLDSFLCVPVISNYSTGNEKANEGSTLKLDCSVVLTEEEDDSQPLSIQWFWNNIPISNNSKGCGQDCLIQNQNQQYFLITETKKKVKNQKLMISRLELSSVLSFNSGAYVCVAKNNAGRVEKKFDVVVSGQSSQFNNGRVTAAAASSESHYVNDSQNNKFDEDIGTDKVVVGLIFGILVGILLVLVLFGISVVLLCRRRQQRKESHTNNSLSEGTELEKLTPNTDPSLRVNPIQKPPRLAVNLDKEIPQKSYKMAKKLKRFLIVLDDESLLYFPGAFLTGKVLLELEEDTPAIGLYFHIVGEGVVRLTNKGRVDSTDKENYIDFRMRLLGDSSAKSESGSVFNGSTVNSGRILVLSPGVHTFPFKLGLPLGLPSTFLGKHGWVQYFCRAELREPNGLIHKNQQVFVIMSPIDLNLEPQLLTQPFHCELEEKIGMSCMSAGKVMCRVKLDRGGYVPGESICINALIENDSNCVIKKTRAILTETVQYTAKNKVVFTETRELAALEKGKISANCAEQWRNELLYIPPIPPTNLRGCHLIQIQYDIYFIITPKGAHKSVRLQLPIMMATYPIRNSDGTLKRRKGTYYPSTLPTTRPWLSTSEGKLK</sequence>
<evidence type="ECO:0000256" key="5">
    <source>
        <dbReference type="ARBA" id="ARBA00023157"/>
    </source>
</evidence>
<feature type="region of interest" description="Disordered" evidence="6">
    <location>
        <begin position="474"/>
        <end position="501"/>
    </location>
</feature>
<reference evidence="9" key="1">
    <citation type="submission" date="2020-11" db="EMBL/GenBank/DDBJ databases">
        <authorList>
            <person name="Tran Van P."/>
        </authorList>
    </citation>
    <scope>NUCLEOTIDE SEQUENCE</scope>
</reference>
<evidence type="ECO:0000256" key="1">
    <source>
        <dbReference type="ARBA" id="ARBA00005298"/>
    </source>
</evidence>
<feature type="domain" description="Ig-like" evidence="8">
    <location>
        <begin position="279"/>
        <end position="397"/>
    </location>
</feature>
<feature type="transmembrane region" description="Helical" evidence="7">
    <location>
        <begin position="439"/>
        <end position="466"/>
    </location>
</feature>
<dbReference type="PROSITE" id="PS50835">
    <property type="entry name" value="IG_LIKE"/>
    <property type="match status" value="1"/>
</dbReference>
<dbReference type="InterPro" id="IPR011022">
    <property type="entry name" value="Arrestin_C-like"/>
</dbReference>
<dbReference type="PANTHER" id="PTHR11188:SF17">
    <property type="entry name" value="FI21816P1"/>
    <property type="match status" value="1"/>
</dbReference>
<dbReference type="Pfam" id="PF13855">
    <property type="entry name" value="LRR_8"/>
    <property type="match status" value="1"/>
</dbReference>
<dbReference type="SMART" id="SM01017">
    <property type="entry name" value="Arrestin_C"/>
    <property type="match status" value="1"/>
</dbReference>
<protein>
    <recommendedName>
        <fullName evidence="8">Ig-like domain-containing protein</fullName>
    </recommendedName>
</protein>
<dbReference type="Gene3D" id="3.80.10.10">
    <property type="entry name" value="Ribonuclease Inhibitor"/>
    <property type="match status" value="1"/>
</dbReference>
<dbReference type="InterPro" id="IPR011021">
    <property type="entry name" value="Arrestin-like_N"/>
</dbReference>
<name>A0A7R9LFA8_9ACAR</name>
<dbReference type="Pfam" id="PF00339">
    <property type="entry name" value="Arrestin_N"/>
    <property type="match status" value="1"/>
</dbReference>
<dbReference type="SMART" id="SM00369">
    <property type="entry name" value="LRR_TYP"/>
    <property type="match status" value="5"/>
</dbReference>
<dbReference type="InterPro" id="IPR013098">
    <property type="entry name" value="Ig_I-set"/>
</dbReference>
<dbReference type="AlphaFoldDB" id="A0A7R9LFA8"/>
<dbReference type="InterPro" id="IPR032675">
    <property type="entry name" value="LRR_dom_sf"/>
</dbReference>
<dbReference type="InterPro" id="IPR001611">
    <property type="entry name" value="Leu-rich_rpt"/>
</dbReference>
<dbReference type="SUPFAM" id="SSF52058">
    <property type="entry name" value="L domain-like"/>
    <property type="match status" value="1"/>
</dbReference>